<comment type="caution">
    <text evidence="1">The sequence shown here is derived from an EMBL/GenBank/DDBJ whole genome shotgun (WGS) entry which is preliminary data.</text>
</comment>
<evidence type="ECO:0008006" key="3">
    <source>
        <dbReference type="Google" id="ProtNLM"/>
    </source>
</evidence>
<name>A0ABU3VLV2_9RHOB</name>
<accession>A0ABU3VLV2</accession>
<gene>
    <name evidence="1" type="ORF">QO231_25555</name>
</gene>
<proteinExistence type="predicted"/>
<protein>
    <recommendedName>
        <fullName evidence="3">Helix-turn-helix domain-containing protein</fullName>
    </recommendedName>
</protein>
<sequence>MTVVSGDWRSLGFQLDGWNFQGSRSSMRFSGGVAWVMRQLNVSRATVYRLAKQFRDEARTSAPLPNCSGPKPGMQPMAPAIEAIVVHHFKEFYATCRNPTKTRFWREVAADCQAKGLTPPSIRRLGRWLDLKDQAKLMARREGKDKAERRQLATPGMVVRPAIPGRTFRSSLAGLVVVGTIDSAPALPRERSSRGASTIG</sequence>
<keyword evidence="2" id="KW-1185">Reference proteome</keyword>
<dbReference type="Proteomes" id="UP001255416">
    <property type="component" value="Unassembled WGS sequence"/>
</dbReference>
<organism evidence="1 2">
    <name type="scientific">Sedimentitalea todarodis</name>
    <dbReference type="NCBI Taxonomy" id="1631240"/>
    <lineage>
        <taxon>Bacteria</taxon>
        <taxon>Pseudomonadati</taxon>
        <taxon>Pseudomonadota</taxon>
        <taxon>Alphaproteobacteria</taxon>
        <taxon>Rhodobacterales</taxon>
        <taxon>Paracoccaceae</taxon>
        <taxon>Sedimentitalea</taxon>
    </lineage>
</organism>
<evidence type="ECO:0000313" key="1">
    <source>
        <dbReference type="EMBL" id="MDU9007178.1"/>
    </source>
</evidence>
<evidence type="ECO:0000313" key="2">
    <source>
        <dbReference type="Proteomes" id="UP001255416"/>
    </source>
</evidence>
<dbReference type="EMBL" id="JASMWN010000054">
    <property type="protein sequence ID" value="MDU9007178.1"/>
    <property type="molecule type" value="Genomic_DNA"/>
</dbReference>
<reference evidence="2" key="1">
    <citation type="submission" date="2023-05" db="EMBL/GenBank/DDBJ databases">
        <title>Sedimentitalea sp. nov. JM2-8.</title>
        <authorList>
            <person name="Huang J."/>
        </authorList>
    </citation>
    <scope>NUCLEOTIDE SEQUENCE [LARGE SCALE GENOMIC DNA]</scope>
    <source>
        <strain evidence="2">KHS03</strain>
    </source>
</reference>